<evidence type="ECO:0000259" key="4">
    <source>
        <dbReference type="PROSITE" id="PS51186"/>
    </source>
</evidence>
<dbReference type="PROSITE" id="PS51186">
    <property type="entry name" value="GNAT"/>
    <property type="match status" value="1"/>
</dbReference>
<feature type="domain" description="N-acetyltransferase" evidence="4">
    <location>
        <begin position="9"/>
        <end position="168"/>
    </location>
</feature>
<proteinExistence type="inferred from homology"/>
<name>A0A2N3QFR9_9BIFI</name>
<keyword evidence="1 5" id="KW-0808">Transferase</keyword>
<dbReference type="PANTHER" id="PTHR43792">
    <property type="entry name" value="GNAT FAMILY, PUTATIVE (AFU_ORTHOLOGUE AFUA_3G00765)-RELATED-RELATED"/>
    <property type="match status" value="1"/>
</dbReference>
<dbReference type="Gene3D" id="3.40.630.30">
    <property type="match status" value="1"/>
</dbReference>
<evidence type="ECO:0000313" key="6">
    <source>
        <dbReference type="Proteomes" id="UP000233730"/>
    </source>
</evidence>
<keyword evidence="2" id="KW-0012">Acyltransferase</keyword>
<evidence type="ECO:0000256" key="3">
    <source>
        <dbReference type="ARBA" id="ARBA00038502"/>
    </source>
</evidence>
<dbReference type="InterPro" id="IPR051531">
    <property type="entry name" value="N-acetyltransferase"/>
</dbReference>
<dbReference type="PANTHER" id="PTHR43792:SF8">
    <property type="entry name" value="[RIBOSOMAL PROTEIN US5]-ALANINE N-ACETYLTRANSFERASE"/>
    <property type="match status" value="1"/>
</dbReference>
<comment type="similarity">
    <text evidence="3">Belongs to the acetyltransferase family. RimJ subfamily.</text>
</comment>
<evidence type="ECO:0000256" key="1">
    <source>
        <dbReference type="ARBA" id="ARBA00022679"/>
    </source>
</evidence>
<dbReference type="SUPFAM" id="SSF55729">
    <property type="entry name" value="Acyl-CoA N-acyltransferases (Nat)"/>
    <property type="match status" value="1"/>
</dbReference>
<accession>A0A2N3QFR9</accession>
<dbReference type="InterPro" id="IPR016181">
    <property type="entry name" value="Acyl_CoA_acyltransferase"/>
</dbReference>
<dbReference type="EMBL" id="PCGZ01000008">
    <property type="protein sequence ID" value="PKU89577.1"/>
    <property type="molecule type" value="Genomic_DNA"/>
</dbReference>
<comment type="caution">
    <text evidence="5">The sequence shown here is derived from an EMBL/GenBank/DDBJ whole genome shotgun (WGS) entry which is preliminary data.</text>
</comment>
<organism evidence="5 6">
    <name type="scientific">Bifidobacterium pseudolongum subsp. globosum</name>
    <dbReference type="NCBI Taxonomy" id="1690"/>
    <lineage>
        <taxon>Bacteria</taxon>
        <taxon>Bacillati</taxon>
        <taxon>Actinomycetota</taxon>
        <taxon>Actinomycetes</taxon>
        <taxon>Bifidobacteriales</taxon>
        <taxon>Bifidobacteriaceae</taxon>
        <taxon>Bifidobacterium</taxon>
    </lineage>
</organism>
<gene>
    <name evidence="5" type="ORF">CQR46_1308</name>
</gene>
<reference evidence="5 6" key="1">
    <citation type="submission" date="2017-10" db="EMBL/GenBank/DDBJ databases">
        <title>Bifidobacterium genomics.</title>
        <authorList>
            <person name="Lugli G.A."/>
            <person name="Milani C."/>
            <person name="Mancabelli L."/>
        </authorList>
    </citation>
    <scope>NUCLEOTIDE SEQUENCE [LARGE SCALE GENOMIC DNA]</scope>
    <source>
        <strain evidence="5 6">1524B</strain>
    </source>
</reference>
<dbReference type="InterPro" id="IPR000182">
    <property type="entry name" value="GNAT_dom"/>
</dbReference>
<evidence type="ECO:0000256" key="2">
    <source>
        <dbReference type="ARBA" id="ARBA00023315"/>
    </source>
</evidence>
<sequence length="204" mass="22684">MTTLQTERLVLRPWRESDAEALYEYAKNPNIGPPAGWPPHKDVEDSLGVIRNVFNGPEDYAIALASDSDTAIGAIALTLAGGSTLFPEDDTTQAELGFWIGEPFWGHGYIPEAARELLRHAFEDLGLSAVWCAYYEGNTKSARVQQKLGFEPVSVTPNVPVPLLHEVRTGHENRMTRAQWEQQRQVGTAACASLPLTWQRSRRL</sequence>
<dbReference type="RefSeq" id="WP_101430118.1">
    <property type="nucleotide sequence ID" value="NZ_PCGZ01000008.1"/>
</dbReference>
<dbReference type="Proteomes" id="UP000233730">
    <property type="component" value="Unassembled WGS sequence"/>
</dbReference>
<protein>
    <submittedName>
        <fullName evidence="5">GNAT family acetyltransferase</fullName>
    </submittedName>
</protein>
<dbReference type="Pfam" id="PF13302">
    <property type="entry name" value="Acetyltransf_3"/>
    <property type="match status" value="1"/>
</dbReference>
<dbReference type="AlphaFoldDB" id="A0A2N3QFR9"/>
<dbReference type="GO" id="GO:0016747">
    <property type="term" value="F:acyltransferase activity, transferring groups other than amino-acyl groups"/>
    <property type="evidence" value="ECO:0007669"/>
    <property type="project" value="InterPro"/>
</dbReference>
<evidence type="ECO:0000313" key="5">
    <source>
        <dbReference type="EMBL" id="PKU89577.1"/>
    </source>
</evidence>